<evidence type="ECO:0000313" key="3">
    <source>
        <dbReference type="EMBL" id="TDF98128.1"/>
    </source>
</evidence>
<evidence type="ECO:0000256" key="2">
    <source>
        <dbReference type="SAM" id="Phobius"/>
    </source>
</evidence>
<evidence type="ECO:0000313" key="4">
    <source>
        <dbReference type="Proteomes" id="UP000295636"/>
    </source>
</evidence>
<keyword evidence="2" id="KW-1133">Transmembrane helix</keyword>
<feature type="transmembrane region" description="Helical" evidence="2">
    <location>
        <begin position="7"/>
        <end position="24"/>
    </location>
</feature>
<evidence type="ECO:0000256" key="1">
    <source>
        <dbReference type="SAM" id="MobiDB-lite"/>
    </source>
</evidence>
<dbReference type="Proteomes" id="UP000295636">
    <property type="component" value="Unassembled WGS sequence"/>
</dbReference>
<feature type="compositionally biased region" description="Polar residues" evidence="1">
    <location>
        <begin position="88"/>
        <end position="97"/>
    </location>
</feature>
<organism evidence="3 4">
    <name type="scientific">Paenibacillus piri</name>
    <dbReference type="NCBI Taxonomy" id="2547395"/>
    <lineage>
        <taxon>Bacteria</taxon>
        <taxon>Bacillati</taxon>
        <taxon>Bacillota</taxon>
        <taxon>Bacilli</taxon>
        <taxon>Bacillales</taxon>
        <taxon>Paenibacillaceae</taxon>
        <taxon>Paenibacillus</taxon>
    </lineage>
</organism>
<gene>
    <name evidence="3" type="ORF">E1757_11535</name>
</gene>
<comment type="caution">
    <text evidence="3">The sequence shown here is derived from an EMBL/GenBank/DDBJ whole genome shotgun (WGS) entry which is preliminary data.</text>
</comment>
<sequence>MKRWGKWIPFVIAASLLAAGWGMWKTNPDLHFDLLDHPDLANPDRPVSQMPNDGSSFSFKIAHEQRLLEQSAAAGSTHLHNGGGTPTAGESNAVTKR</sequence>
<name>A0A4R5KSU4_9BACL</name>
<dbReference type="RefSeq" id="WP_133227925.1">
    <property type="nucleotide sequence ID" value="NZ_SMRT01000004.1"/>
</dbReference>
<dbReference type="EMBL" id="SMRT01000004">
    <property type="protein sequence ID" value="TDF98128.1"/>
    <property type="molecule type" value="Genomic_DNA"/>
</dbReference>
<reference evidence="3 4" key="1">
    <citation type="submission" date="2019-03" db="EMBL/GenBank/DDBJ databases">
        <title>This is whole genome sequence of Paenibacillus sp MS74 strain.</title>
        <authorList>
            <person name="Trinh H.N."/>
        </authorList>
    </citation>
    <scope>NUCLEOTIDE SEQUENCE [LARGE SCALE GENOMIC DNA]</scope>
    <source>
        <strain evidence="3 4">MS74</strain>
    </source>
</reference>
<proteinExistence type="predicted"/>
<protein>
    <submittedName>
        <fullName evidence="3">Uncharacterized protein</fullName>
    </submittedName>
</protein>
<keyword evidence="2" id="KW-0812">Transmembrane</keyword>
<keyword evidence="2" id="KW-0472">Membrane</keyword>
<dbReference type="AlphaFoldDB" id="A0A4R5KSU4"/>
<keyword evidence="4" id="KW-1185">Reference proteome</keyword>
<accession>A0A4R5KSU4</accession>
<feature type="region of interest" description="Disordered" evidence="1">
    <location>
        <begin position="71"/>
        <end position="97"/>
    </location>
</feature>